<dbReference type="EMBL" id="WHSC02000002">
    <property type="protein sequence ID" value="MDO6120888.1"/>
    <property type="molecule type" value="Genomic_DNA"/>
</dbReference>
<comment type="caution">
    <text evidence="2">The sequence shown here is derived from an EMBL/GenBank/DDBJ whole genome shotgun (WGS) entry which is preliminary data.</text>
</comment>
<feature type="domain" description="ABM" evidence="1">
    <location>
        <begin position="19"/>
        <end position="108"/>
    </location>
</feature>
<dbReference type="InterPro" id="IPR011008">
    <property type="entry name" value="Dimeric_a/b-barrel"/>
</dbReference>
<keyword evidence="3" id="KW-1185">Reference proteome</keyword>
<evidence type="ECO:0000313" key="3">
    <source>
        <dbReference type="Proteomes" id="UP001177080"/>
    </source>
</evidence>
<accession>A0ABT8XBS3</accession>
<keyword evidence="2" id="KW-0503">Monooxygenase</keyword>
<dbReference type="InterPro" id="IPR050744">
    <property type="entry name" value="AI-2_Isomerase_LsrG"/>
</dbReference>
<dbReference type="GO" id="GO:0004497">
    <property type="term" value="F:monooxygenase activity"/>
    <property type="evidence" value="ECO:0007669"/>
    <property type="project" value="UniProtKB-KW"/>
</dbReference>
<protein>
    <submittedName>
        <fullName evidence="2">Antibiotic biosynthesis monooxygenase</fullName>
    </submittedName>
</protein>
<keyword evidence="2" id="KW-0560">Oxidoreductase</keyword>
<evidence type="ECO:0000259" key="1">
    <source>
        <dbReference type="PROSITE" id="PS51725"/>
    </source>
</evidence>
<proteinExistence type="predicted"/>
<dbReference type="RefSeq" id="WP_244761682.1">
    <property type="nucleotide sequence ID" value="NZ_JALJCJ010000004.1"/>
</dbReference>
<sequence length="116" mass="12977">MSSPAFTLPEPDTDEAGPYALTGQARAKAGKAEALEAALIALVEPTRREEGVLQYHVHRDRADADLFVFYEVWASIAHLEAHLLQPYVQDFLAQRHTLLAGDMDVRWLRMASPYQA</sequence>
<dbReference type="Proteomes" id="UP001177080">
    <property type="component" value="Unassembled WGS sequence"/>
</dbReference>
<organism evidence="2 3">
    <name type="scientific">Shinella curvata</name>
    <dbReference type="NCBI Taxonomy" id="1817964"/>
    <lineage>
        <taxon>Bacteria</taxon>
        <taxon>Pseudomonadati</taxon>
        <taxon>Pseudomonadota</taxon>
        <taxon>Alphaproteobacteria</taxon>
        <taxon>Hyphomicrobiales</taxon>
        <taxon>Rhizobiaceae</taxon>
        <taxon>Shinella</taxon>
    </lineage>
</organism>
<dbReference type="SUPFAM" id="SSF54909">
    <property type="entry name" value="Dimeric alpha+beta barrel"/>
    <property type="match status" value="1"/>
</dbReference>
<evidence type="ECO:0000313" key="2">
    <source>
        <dbReference type="EMBL" id="MDO6120888.1"/>
    </source>
</evidence>
<dbReference type="Pfam" id="PF03992">
    <property type="entry name" value="ABM"/>
    <property type="match status" value="1"/>
</dbReference>
<dbReference type="Gene3D" id="3.30.70.100">
    <property type="match status" value="1"/>
</dbReference>
<gene>
    <name evidence="2" type="ORF">GB928_006795</name>
</gene>
<name>A0ABT8XBS3_9HYPH</name>
<dbReference type="PANTHER" id="PTHR33336">
    <property type="entry name" value="QUINOL MONOOXYGENASE YGIN-RELATED"/>
    <property type="match status" value="1"/>
</dbReference>
<dbReference type="PROSITE" id="PS51725">
    <property type="entry name" value="ABM"/>
    <property type="match status" value="1"/>
</dbReference>
<dbReference type="PANTHER" id="PTHR33336:SF3">
    <property type="entry name" value="ABM DOMAIN-CONTAINING PROTEIN"/>
    <property type="match status" value="1"/>
</dbReference>
<dbReference type="InterPro" id="IPR007138">
    <property type="entry name" value="ABM_dom"/>
</dbReference>
<reference evidence="2" key="1">
    <citation type="submission" date="2022-04" db="EMBL/GenBank/DDBJ databases">
        <title>Shinella lacus sp. nov., a novel member of the genus Shinella from water.</title>
        <authorList>
            <person name="Deng Y."/>
        </authorList>
    </citation>
    <scope>NUCLEOTIDE SEQUENCE</scope>
    <source>
        <strain evidence="2">JCM 31239</strain>
    </source>
</reference>